<proteinExistence type="predicted"/>
<accession>A0A5E4QY81</accession>
<name>A0A5E4QY81_9NEOP</name>
<gene>
    <name evidence="2" type="ORF">LSINAPIS_LOCUS13083</name>
</gene>
<sequence length="498" mass="58427">MKTHRKSSVGIMRKYYQLILIIVCCVSIVTLLMYRHEYYKLRYVLEVLNFFGKPGLSEIEFCGPGFNATMLSELLRNSSMEIKETPSLFQEIDENFHSYSSFLHSYEKYEHLKQTSAHVIDTIVVGKAYSTPNFRCYIWLENDSKPKSGRFSYKIMSEPINNYRLYVFQCVTNKNFGKPIGVSFYINDYNVNPLHAPINRLIRINTKRLVRKHSNIRFVNTVVPAICVIPNDIPIVSRDAFIEFLVYHHIAGVNSFTIYDSMISEDVIRRLNLFPADLTEWNIQFYPLNYPFIFSKSYGIIKSAVELDCMFRHFKFDKEEINKVTHIAVMSWDEFLVPRVHNTIQALLRDDDPMLTVHTSMVKPLLFCLNQNDDDNIDLAYPDIMKKTHYYDVPQEKTPIAIRNLETMTTFDDIFNLTANVKNIPVDVLGVHKYIVCRDAKKFNSEGYNETEMQVFQHKFEGAMMKFGERLVSNKIYRLYRSGQIWEKPNNEVVRDML</sequence>
<dbReference type="AlphaFoldDB" id="A0A5E4QY81"/>
<evidence type="ECO:0000313" key="2">
    <source>
        <dbReference type="EMBL" id="VVD02987.1"/>
    </source>
</evidence>
<organism evidence="2 3">
    <name type="scientific">Leptidea sinapis</name>
    <dbReference type="NCBI Taxonomy" id="189913"/>
    <lineage>
        <taxon>Eukaryota</taxon>
        <taxon>Metazoa</taxon>
        <taxon>Ecdysozoa</taxon>
        <taxon>Arthropoda</taxon>
        <taxon>Hexapoda</taxon>
        <taxon>Insecta</taxon>
        <taxon>Pterygota</taxon>
        <taxon>Neoptera</taxon>
        <taxon>Endopterygota</taxon>
        <taxon>Lepidoptera</taxon>
        <taxon>Glossata</taxon>
        <taxon>Ditrysia</taxon>
        <taxon>Papilionoidea</taxon>
        <taxon>Pieridae</taxon>
        <taxon>Dismorphiinae</taxon>
        <taxon>Leptidea</taxon>
    </lineage>
</organism>
<evidence type="ECO:0008006" key="4">
    <source>
        <dbReference type="Google" id="ProtNLM"/>
    </source>
</evidence>
<dbReference type="EMBL" id="FZQP02006532">
    <property type="protein sequence ID" value="VVD02987.1"/>
    <property type="molecule type" value="Genomic_DNA"/>
</dbReference>
<evidence type="ECO:0000256" key="1">
    <source>
        <dbReference type="SAM" id="Phobius"/>
    </source>
</evidence>
<evidence type="ECO:0000313" key="3">
    <source>
        <dbReference type="Proteomes" id="UP000324832"/>
    </source>
</evidence>
<protein>
    <recommendedName>
        <fullName evidence="4">Glycosyltransferase family 92 protein</fullName>
    </recommendedName>
</protein>
<reference evidence="2 3" key="1">
    <citation type="submission" date="2017-07" db="EMBL/GenBank/DDBJ databases">
        <authorList>
            <person name="Talla V."/>
            <person name="Backstrom N."/>
        </authorList>
    </citation>
    <scope>NUCLEOTIDE SEQUENCE [LARGE SCALE GENOMIC DNA]</scope>
</reference>
<keyword evidence="1" id="KW-0472">Membrane</keyword>
<keyword evidence="3" id="KW-1185">Reference proteome</keyword>
<dbReference type="Proteomes" id="UP000324832">
    <property type="component" value="Unassembled WGS sequence"/>
</dbReference>
<keyword evidence="1" id="KW-1133">Transmembrane helix</keyword>
<keyword evidence="1" id="KW-0812">Transmembrane</keyword>
<feature type="transmembrane region" description="Helical" evidence="1">
    <location>
        <begin position="15"/>
        <end position="34"/>
    </location>
</feature>